<feature type="transmembrane region" description="Helical" evidence="7">
    <location>
        <begin position="37"/>
        <end position="54"/>
    </location>
</feature>
<feature type="transmembrane region" description="Helical" evidence="7">
    <location>
        <begin position="66"/>
        <end position="85"/>
    </location>
</feature>
<name>A0A1D8GFM1_9FIRM</name>
<dbReference type="EMBL" id="CP017269">
    <property type="protein sequence ID" value="AOT69704.1"/>
    <property type="molecule type" value="Genomic_DNA"/>
</dbReference>
<dbReference type="Pfam" id="PF04039">
    <property type="entry name" value="MnhB"/>
    <property type="match status" value="1"/>
</dbReference>
<evidence type="ECO:0000313" key="10">
    <source>
        <dbReference type="Proteomes" id="UP000095743"/>
    </source>
</evidence>
<comment type="similarity">
    <text evidence="2">Belongs to the CPA3 antiporters (TC 2.A.63) subunit B family.</text>
</comment>
<feature type="transmembrane region" description="Helical" evidence="7">
    <location>
        <begin position="105"/>
        <end position="130"/>
    </location>
</feature>
<dbReference type="InterPro" id="IPR007182">
    <property type="entry name" value="MnhB"/>
</dbReference>
<dbReference type="RefSeq" id="WP_069975686.1">
    <property type="nucleotide sequence ID" value="NZ_CP017269.1"/>
</dbReference>
<keyword evidence="10" id="KW-1185">Reference proteome</keyword>
<dbReference type="OrthoDB" id="9798859at2"/>
<dbReference type="STRING" id="1424294.Gferi_08990"/>
<reference evidence="9 10" key="1">
    <citation type="submission" date="2016-09" db="EMBL/GenBank/DDBJ databases">
        <title>Genomic analysis reveals versatility of anaerobic energy metabolism of Geosporobacter ferrireducens IRF9 of phylum Firmicutes.</title>
        <authorList>
            <person name="Kim S.-J."/>
        </authorList>
    </citation>
    <scope>NUCLEOTIDE SEQUENCE [LARGE SCALE GENOMIC DNA]</scope>
    <source>
        <strain evidence="9 10">IRF9</strain>
    </source>
</reference>
<organism evidence="9 10">
    <name type="scientific">Geosporobacter ferrireducens</name>
    <dbReference type="NCBI Taxonomy" id="1424294"/>
    <lineage>
        <taxon>Bacteria</taxon>
        <taxon>Bacillati</taxon>
        <taxon>Bacillota</taxon>
        <taxon>Clostridia</taxon>
        <taxon>Peptostreptococcales</taxon>
        <taxon>Thermotaleaceae</taxon>
        <taxon>Geosporobacter</taxon>
    </lineage>
</organism>
<dbReference type="AlphaFoldDB" id="A0A1D8GFM1"/>
<evidence type="ECO:0000256" key="1">
    <source>
        <dbReference type="ARBA" id="ARBA00004651"/>
    </source>
</evidence>
<evidence type="ECO:0000259" key="8">
    <source>
        <dbReference type="Pfam" id="PF04039"/>
    </source>
</evidence>
<sequence length="136" mass="15058">MKESRIVQTVFRMLFPFIILFGLYIIFNGAVSPGGGFQGGAVLATALLGVYLITDLEPKDLQRFVVLEKFVFILLVLVSCMSIFTRGFPFTNFASIDASISTKRIFLALLNILIGIKVALGFAIIFSTFYEEGKND</sequence>
<evidence type="ECO:0000313" key="9">
    <source>
        <dbReference type="EMBL" id="AOT69704.1"/>
    </source>
</evidence>
<dbReference type="GO" id="GO:0005886">
    <property type="term" value="C:plasma membrane"/>
    <property type="evidence" value="ECO:0007669"/>
    <property type="project" value="UniProtKB-SubCell"/>
</dbReference>
<dbReference type="Proteomes" id="UP000095743">
    <property type="component" value="Chromosome"/>
</dbReference>
<evidence type="ECO:0000256" key="6">
    <source>
        <dbReference type="ARBA" id="ARBA00023136"/>
    </source>
</evidence>
<feature type="domain" description="Na+/H+ antiporter MnhB subunit-related protein" evidence="8">
    <location>
        <begin position="6"/>
        <end position="122"/>
    </location>
</feature>
<evidence type="ECO:0000256" key="7">
    <source>
        <dbReference type="SAM" id="Phobius"/>
    </source>
</evidence>
<feature type="transmembrane region" description="Helical" evidence="7">
    <location>
        <begin position="12"/>
        <end position="31"/>
    </location>
</feature>
<keyword evidence="5 7" id="KW-1133">Transmembrane helix</keyword>
<comment type="subcellular location">
    <subcellularLocation>
        <location evidence="1">Cell membrane</location>
        <topology evidence="1">Multi-pass membrane protein</topology>
    </subcellularLocation>
</comment>
<evidence type="ECO:0000256" key="5">
    <source>
        <dbReference type="ARBA" id="ARBA00022989"/>
    </source>
</evidence>
<dbReference type="PANTHER" id="PTHR33932:SF4">
    <property type="entry name" value="NA(+)_H(+) ANTIPORTER SUBUNIT B"/>
    <property type="match status" value="1"/>
</dbReference>
<evidence type="ECO:0000256" key="2">
    <source>
        <dbReference type="ARBA" id="ARBA00009425"/>
    </source>
</evidence>
<proteinExistence type="inferred from homology"/>
<protein>
    <recommendedName>
        <fullName evidence="8">Na+/H+ antiporter MnhB subunit-related protein domain-containing protein</fullName>
    </recommendedName>
</protein>
<dbReference type="InterPro" id="IPR050622">
    <property type="entry name" value="CPA3_antiporter_subunitB"/>
</dbReference>
<gene>
    <name evidence="9" type="ORF">Gferi_08990</name>
</gene>
<dbReference type="KEGG" id="gfe:Gferi_08990"/>
<keyword evidence="3" id="KW-1003">Cell membrane</keyword>
<keyword evidence="4 7" id="KW-0812">Transmembrane</keyword>
<evidence type="ECO:0000256" key="4">
    <source>
        <dbReference type="ARBA" id="ARBA00022692"/>
    </source>
</evidence>
<evidence type="ECO:0000256" key="3">
    <source>
        <dbReference type="ARBA" id="ARBA00022475"/>
    </source>
</evidence>
<dbReference type="PANTHER" id="PTHR33932">
    <property type="entry name" value="NA(+)/H(+) ANTIPORTER SUBUNIT B"/>
    <property type="match status" value="1"/>
</dbReference>
<accession>A0A1D8GFM1</accession>
<keyword evidence="6 7" id="KW-0472">Membrane</keyword>